<sequence>MQQDPDARIVNNCFAIVFTPSRRRNRFPENCVDVVTSAEEAMDRADAASNTYAAQVVGPSRSSEGVRLYYLEQWLDRG</sequence>
<gene>
    <name evidence="1" type="ORF">DIZ78_10540</name>
</gene>
<evidence type="ECO:0000313" key="2">
    <source>
        <dbReference type="Proteomes" id="UP000254771"/>
    </source>
</evidence>
<protein>
    <submittedName>
        <fullName evidence="1">Uncharacterized protein</fullName>
    </submittedName>
</protein>
<accession>A0A370DLF4</accession>
<dbReference type="AlphaFoldDB" id="A0A370DLF4"/>
<reference evidence="1 2" key="1">
    <citation type="journal article" date="2018" name="ISME J.">
        <title>Endosymbiont genomes yield clues of tubeworm success.</title>
        <authorList>
            <person name="Li Y."/>
            <person name="Liles M.R."/>
            <person name="Halanych K.M."/>
        </authorList>
    </citation>
    <scope>NUCLEOTIDE SEQUENCE [LARGE SCALE GENOMIC DNA]</scope>
    <source>
        <strain evidence="1">A1462</strain>
    </source>
</reference>
<proteinExistence type="predicted"/>
<evidence type="ECO:0000313" key="1">
    <source>
        <dbReference type="EMBL" id="RDH85390.1"/>
    </source>
</evidence>
<keyword evidence="2" id="KW-1185">Reference proteome</keyword>
<dbReference type="EMBL" id="QFXE01000013">
    <property type="protein sequence ID" value="RDH85390.1"/>
    <property type="molecule type" value="Genomic_DNA"/>
</dbReference>
<name>A0A370DLF4_9GAMM</name>
<comment type="caution">
    <text evidence="1">The sequence shown here is derived from an EMBL/GenBank/DDBJ whole genome shotgun (WGS) entry which is preliminary data.</text>
</comment>
<organism evidence="1 2">
    <name type="scientific">endosymbiont of Escarpia spicata</name>
    <dbReference type="NCBI Taxonomy" id="2200908"/>
    <lineage>
        <taxon>Bacteria</taxon>
        <taxon>Pseudomonadati</taxon>
        <taxon>Pseudomonadota</taxon>
        <taxon>Gammaproteobacteria</taxon>
        <taxon>sulfur-oxidizing symbionts</taxon>
    </lineage>
</organism>
<dbReference type="Proteomes" id="UP000254771">
    <property type="component" value="Unassembled WGS sequence"/>
</dbReference>